<feature type="region of interest" description="Disordered" evidence="1">
    <location>
        <begin position="530"/>
        <end position="554"/>
    </location>
</feature>
<sequence>MTSLLSASSSFSALSSPGDAIAVLVLVESSSQMIRYWDDVKTFYLPKLLDTLRNAHDAKTIPMRVCWQTSQTVFSGNQGSSAADVTGKEIPDFRFDPASTSAVTTTALRYSIETLKAAFRDQHATRHFILVAASSPAGDHNHSLLDHNVLQSVASTLRQESIRLHMILATGQSTEVFRELHHQVLRPQSCSALSLWFNADSAKFKVLLMGKPSNAAVEGATTLSSALNMTSGSSQSSGTPVSSGSSLPSSPTLHDSSERRKSVSPQTRRGRPGALEQPAHGLVSYLQQMHGLTKKRTYGASKTAKRASTGDAPRPSSSTRPILPRLDLPEQRSRAFAPYPTMGSPTSERPSTDKYTSSPPKYVPIAPASTPNSPSDDGRRSHSRFPWIQPGPLAPLSSGSSSTTSGAANALRSLAMMTPRHPDMAARLPDLSLERGGPPVYAGTSVHESAGMQYNHGVPAGPSYHTPRDGADWHYRQRSSTIATSNPTDYRMSATPSPTITAPSYDPAWIHGYPPPHDHIMSPHDHGFSTHNAMIPPPPISQQSSSSDPEDQPFVLSPEFEALANARYDEAIRSGAMRASMTAATLGPVAGEPMATGPASMHMHHHHHSAGPPVPVGANISAGMHQMHQPPYAVPVDPTSMIPHSHLVAGPSGPAMHPFTGDLQHQIPHSGHLPSSDPSQDRWYGL</sequence>
<dbReference type="OrthoDB" id="3263163at2759"/>
<comment type="caution">
    <text evidence="2">The sequence shown here is derived from an EMBL/GenBank/DDBJ whole genome shotgun (WGS) entry which is preliminary data.</text>
</comment>
<feature type="compositionally biased region" description="Low complexity" evidence="1">
    <location>
        <begin position="390"/>
        <end position="406"/>
    </location>
</feature>
<feature type="compositionally biased region" description="Polar residues" evidence="1">
    <location>
        <begin position="343"/>
        <end position="359"/>
    </location>
</feature>
<gene>
    <name evidence="2" type="ORF">EIP91_007648</name>
</gene>
<feature type="region of interest" description="Disordered" evidence="1">
    <location>
        <begin position="296"/>
        <end position="406"/>
    </location>
</feature>
<protein>
    <submittedName>
        <fullName evidence="2">Uncharacterized protein</fullName>
    </submittedName>
</protein>
<organism evidence="2 3">
    <name type="scientific">Steccherinum ochraceum</name>
    <dbReference type="NCBI Taxonomy" id="92696"/>
    <lineage>
        <taxon>Eukaryota</taxon>
        <taxon>Fungi</taxon>
        <taxon>Dikarya</taxon>
        <taxon>Basidiomycota</taxon>
        <taxon>Agaricomycotina</taxon>
        <taxon>Agaricomycetes</taxon>
        <taxon>Polyporales</taxon>
        <taxon>Steccherinaceae</taxon>
        <taxon>Steccherinum</taxon>
    </lineage>
</organism>
<evidence type="ECO:0000313" key="3">
    <source>
        <dbReference type="Proteomes" id="UP000292702"/>
    </source>
</evidence>
<accession>A0A4R0RI47</accession>
<feature type="region of interest" description="Disordered" evidence="1">
    <location>
        <begin position="661"/>
        <end position="686"/>
    </location>
</feature>
<proteinExistence type="predicted"/>
<dbReference type="EMBL" id="RWJN01000413">
    <property type="protein sequence ID" value="TCD61984.1"/>
    <property type="molecule type" value="Genomic_DNA"/>
</dbReference>
<name>A0A4R0RI47_9APHY</name>
<dbReference type="AlphaFoldDB" id="A0A4R0RI47"/>
<dbReference type="Proteomes" id="UP000292702">
    <property type="component" value="Unassembled WGS sequence"/>
</dbReference>
<evidence type="ECO:0000313" key="2">
    <source>
        <dbReference type="EMBL" id="TCD61984.1"/>
    </source>
</evidence>
<feature type="region of interest" description="Disordered" evidence="1">
    <location>
        <begin position="228"/>
        <end position="278"/>
    </location>
</feature>
<keyword evidence="3" id="KW-1185">Reference proteome</keyword>
<evidence type="ECO:0000256" key="1">
    <source>
        <dbReference type="SAM" id="MobiDB-lite"/>
    </source>
</evidence>
<feature type="compositionally biased region" description="Low complexity" evidence="1">
    <location>
        <begin position="230"/>
        <end position="252"/>
    </location>
</feature>
<reference evidence="2 3" key="1">
    <citation type="submission" date="2018-11" db="EMBL/GenBank/DDBJ databases">
        <title>Genome assembly of Steccherinum ochraceum LE-BIN_3174, the white-rot fungus of the Steccherinaceae family (The Residual Polyporoid clade, Polyporales, Basidiomycota).</title>
        <authorList>
            <person name="Fedorova T.V."/>
            <person name="Glazunova O.A."/>
            <person name="Landesman E.O."/>
            <person name="Moiseenko K.V."/>
            <person name="Psurtseva N.V."/>
            <person name="Savinova O.S."/>
            <person name="Shakhova N.V."/>
            <person name="Tyazhelova T.V."/>
            <person name="Vasina D.V."/>
        </authorList>
    </citation>
    <scope>NUCLEOTIDE SEQUENCE [LARGE SCALE GENOMIC DNA]</scope>
    <source>
        <strain evidence="2 3">LE-BIN_3174</strain>
    </source>
</reference>